<evidence type="ECO:0000256" key="3">
    <source>
        <dbReference type="ARBA" id="ARBA00036002"/>
    </source>
</evidence>
<dbReference type="Gene3D" id="3.10.129.10">
    <property type="entry name" value="Hotdog Thioesterase"/>
    <property type="match status" value="1"/>
</dbReference>
<evidence type="ECO:0000256" key="5">
    <source>
        <dbReference type="ARBA" id="ARBA00038894"/>
    </source>
</evidence>
<dbReference type="SUPFAM" id="SSF54637">
    <property type="entry name" value="Thioesterase/thiol ester dehydrase-isomerase"/>
    <property type="match status" value="1"/>
</dbReference>
<keyword evidence="1" id="KW-0378">Hydrolase</keyword>
<dbReference type="PANTHER" id="PTHR43240">
    <property type="entry name" value="1,4-DIHYDROXY-2-NAPHTHOYL-COA THIOESTERASE 1"/>
    <property type="match status" value="1"/>
</dbReference>
<dbReference type="CDD" id="cd03443">
    <property type="entry name" value="PaaI_thioesterase"/>
    <property type="match status" value="1"/>
</dbReference>
<dbReference type="InterPro" id="IPR006683">
    <property type="entry name" value="Thioestr_dom"/>
</dbReference>
<sequence length="139" mass="14863">MTQNEIFHIGKQALEAQSFSKLLGTKLMEFTAGEVVLEVPITEHVLQQHGFVHGGVIGYAADNALTFVGGSVLGPNVLTAEYKINYVRPAVGEKLIARATVISAGKRQAVCRCDVFAVKDGEEKICATAQGTIMTVISE</sequence>
<evidence type="ECO:0000256" key="6">
    <source>
        <dbReference type="ARBA" id="ARBA00040062"/>
    </source>
</evidence>
<comment type="catalytic activity">
    <reaction evidence="7">
        <text>a medium-chain fatty acyl-CoA + H2O = a medium-chain fatty acid + CoA + H(+)</text>
        <dbReference type="Rhea" id="RHEA:68184"/>
        <dbReference type="ChEBI" id="CHEBI:15377"/>
        <dbReference type="ChEBI" id="CHEBI:15378"/>
        <dbReference type="ChEBI" id="CHEBI:57287"/>
        <dbReference type="ChEBI" id="CHEBI:59558"/>
        <dbReference type="ChEBI" id="CHEBI:90546"/>
    </reaction>
</comment>
<dbReference type="Proteomes" id="UP000192486">
    <property type="component" value="Chromosome"/>
</dbReference>
<comment type="catalytic activity">
    <reaction evidence="2">
        <text>a fatty acyl-CoA + H2O = a fatty acid + CoA + H(+)</text>
        <dbReference type="Rhea" id="RHEA:16781"/>
        <dbReference type="ChEBI" id="CHEBI:15377"/>
        <dbReference type="ChEBI" id="CHEBI:15378"/>
        <dbReference type="ChEBI" id="CHEBI:28868"/>
        <dbReference type="ChEBI" id="CHEBI:57287"/>
        <dbReference type="ChEBI" id="CHEBI:77636"/>
        <dbReference type="EC" id="3.1.2.20"/>
    </reaction>
</comment>
<dbReference type="EC" id="3.1.2.20" evidence="5"/>
<comment type="catalytic activity">
    <reaction evidence="3">
        <text>a long-chain fatty acyl-CoA + H2O = a long-chain fatty acid + CoA + H(+)</text>
        <dbReference type="Rhea" id="RHEA:67680"/>
        <dbReference type="ChEBI" id="CHEBI:15377"/>
        <dbReference type="ChEBI" id="CHEBI:15378"/>
        <dbReference type="ChEBI" id="CHEBI:57287"/>
        <dbReference type="ChEBI" id="CHEBI:57560"/>
        <dbReference type="ChEBI" id="CHEBI:83139"/>
    </reaction>
</comment>
<evidence type="ECO:0000259" key="8">
    <source>
        <dbReference type="Pfam" id="PF03061"/>
    </source>
</evidence>
<dbReference type="PANTHER" id="PTHR43240:SF20">
    <property type="entry name" value="MEDIUM_LONG-CHAIN ACYL-COA THIOESTERASE YIGI"/>
    <property type="match status" value="1"/>
</dbReference>
<evidence type="ECO:0000256" key="1">
    <source>
        <dbReference type="ARBA" id="ARBA00022801"/>
    </source>
</evidence>
<evidence type="ECO:0000313" key="10">
    <source>
        <dbReference type="Proteomes" id="UP000192486"/>
    </source>
</evidence>
<reference evidence="9 10" key="1">
    <citation type="submission" date="2016-04" db="EMBL/GenBank/DDBJ databases">
        <title>Comparative Genomics and Epigenetics of Sporosarcina ureae.</title>
        <authorList>
            <person name="Oliver A.S."/>
            <person name="Cooper K.K."/>
        </authorList>
    </citation>
    <scope>NUCLEOTIDE SEQUENCE [LARGE SCALE GENOMIC DNA]</scope>
    <source>
        <strain evidence="9 10">S204</strain>
    </source>
</reference>
<accession>A0ABN4YRQ5</accession>
<name>A0ABN4YRQ5_SPOUR</name>
<protein>
    <recommendedName>
        <fullName evidence="6">Medium/long-chain acyl-CoA thioesterase YigI</fullName>
        <ecNumber evidence="5">3.1.2.20</ecNumber>
    </recommendedName>
</protein>
<evidence type="ECO:0000256" key="2">
    <source>
        <dbReference type="ARBA" id="ARBA00035880"/>
    </source>
</evidence>
<dbReference type="RefSeq" id="WP_029053575.1">
    <property type="nucleotide sequence ID" value="NZ_CP015108.1"/>
</dbReference>
<dbReference type="Pfam" id="PF03061">
    <property type="entry name" value="4HBT"/>
    <property type="match status" value="1"/>
</dbReference>
<dbReference type="InterPro" id="IPR029069">
    <property type="entry name" value="HotDog_dom_sf"/>
</dbReference>
<keyword evidence="10" id="KW-1185">Reference proteome</keyword>
<organism evidence="9 10">
    <name type="scientific">Sporosarcina ureae</name>
    <dbReference type="NCBI Taxonomy" id="1571"/>
    <lineage>
        <taxon>Bacteria</taxon>
        <taxon>Bacillati</taxon>
        <taxon>Bacillota</taxon>
        <taxon>Bacilli</taxon>
        <taxon>Bacillales</taxon>
        <taxon>Caryophanaceae</taxon>
        <taxon>Sporosarcina</taxon>
    </lineage>
</organism>
<evidence type="ECO:0000256" key="4">
    <source>
        <dbReference type="ARBA" id="ARBA00038381"/>
    </source>
</evidence>
<gene>
    <name evidence="9" type="ORF">SporoS204_11575</name>
</gene>
<dbReference type="NCBIfam" id="TIGR00369">
    <property type="entry name" value="unchar_dom_1"/>
    <property type="match status" value="1"/>
</dbReference>
<feature type="domain" description="Thioesterase" evidence="8">
    <location>
        <begin position="49"/>
        <end position="122"/>
    </location>
</feature>
<evidence type="ECO:0000313" key="9">
    <source>
        <dbReference type="EMBL" id="ARF14729.1"/>
    </source>
</evidence>
<dbReference type="InterPro" id="IPR003736">
    <property type="entry name" value="PAAI_dom"/>
</dbReference>
<proteinExistence type="inferred from homology"/>
<dbReference type="EMBL" id="CP015108">
    <property type="protein sequence ID" value="ARF14729.1"/>
    <property type="molecule type" value="Genomic_DNA"/>
</dbReference>
<evidence type="ECO:0000256" key="7">
    <source>
        <dbReference type="ARBA" id="ARBA00048062"/>
    </source>
</evidence>
<comment type="similarity">
    <text evidence="4">Belongs to the YigI thioesterase family.</text>
</comment>